<dbReference type="InterPro" id="IPR002826">
    <property type="entry name" value="MptE-like"/>
</dbReference>
<dbReference type="AlphaFoldDB" id="A0A917FXR5"/>
<protein>
    <recommendedName>
        <fullName evidence="1">6-hydroxymethylpterin diphosphokinase MptE-like domain-containing protein</fullName>
    </recommendedName>
</protein>
<dbReference type="Proteomes" id="UP000616608">
    <property type="component" value="Unassembled WGS sequence"/>
</dbReference>
<dbReference type="PANTHER" id="PTHR41786:SF1">
    <property type="entry name" value="6-HYDROXYMETHYLPTERIN DIPHOSPHOKINASE MPTE-LIKE DOMAIN-CONTAINING PROTEIN"/>
    <property type="match status" value="1"/>
</dbReference>
<evidence type="ECO:0000259" key="1">
    <source>
        <dbReference type="Pfam" id="PF01973"/>
    </source>
</evidence>
<evidence type="ECO:0000313" key="3">
    <source>
        <dbReference type="Proteomes" id="UP000616608"/>
    </source>
</evidence>
<dbReference type="PANTHER" id="PTHR41786">
    <property type="entry name" value="MOTILITY ACCESSORY FACTOR MAF"/>
    <property type="match status" value="1"/>
</dbReference>
<evidence type="ECO:0000313" key="2">
    <source>
        <dbReference type="EMBL" id="GGG13255.1"/>
    </source>
</evidence>
<dbReference type="RefSeq" id="WP_188613379.1">
    <property type="nucleotide sequence ID" value="NZ_BMJT01000001.1"/>
</dbReference>
<reference evidence="2" key="1">
    <citation type="journal article" date="2014" name="Int. J. Syst. Evol. Microbiol.">
        <title>Complete genome sequence of Corynebacterium casei LMG S-19264T (=DSM 44701T), isolated from a smear-ripened cheese.</title>
        <authorList>
            <consortium name="US DOE Joint Genome Institute (JGI-PGF)"/>
            <person name="Walter F."/>
            <person name="Albersmeier A."/>
            <person name="Kalinowski J."/>
            <person name="Ruckert C."/>
        </authorList>
    </citation>
    <scope>NUCLEOTIDE SEQUENCE</scope>
    <source>
        <strain evidence="2">CGMCC 1.15760</strain>
    </source>
</reference>
<accession>A0A917FXR5</accession>
<sequence>MYIEQNISALSTNELNWIAAIQDALEPVCTKIDDYAAYFTYSDGEVREVCDHVQEGYQGRQSYREILFVFGIYAVHELQHIYKTKNKETIIIVIEPNISFFTTALHQKNLDFFGKENIYLFVDDAIDNIITFLQPMMHDINFVKLVKQVNFYFTSYYRMYDLNLTKQLITLIRQTILSTIHTFGNDVEDSLIGLRHNLYNLPYILESKDTSKLMNSYKDVPAIVVAAGPSLNKNIKYLKGVKRKAVIIAVDTIINRLLDEGITPDFVCSIERVPQVYDYFYKDKIFPKSINLVGPAVLDSRVFETFEGNQIIPFRNEVAETEWLQRIMAQPITAGINMGSSCAHVAFGMADHLGCSPIILVGQDLAYGSNESETHASGTFYDAEEPTKEQKRDQDYVEGYYGEQVLTTRIWLQFKTWFEKRIGEANLKVIDATEGGARIYLTEQATLKQCIDIYCRNEITPVIDTLSQIETYPIEISKLQANLKQELEYYEAFLENIIDYFNRIDQMEITHKTFLKYNEQLSVVHYIVKDAMSNKIIMHNLQSTLLKYLWSHNSREQIISREHVQDERNEQIKLLGVMAKTIYEIKGVVQEAYDKLSEGD</sequence>
<feature type="domain" description="6-hydroxymethylpterin diphosphokinase MptE-like" evidence="1">
    <location>
        <begin position="196"/>
        <end position="368"/>
    </location>
</feature>
<comment type="caution">
    <text evidence="2">The sequence shown here is derived from an EMBL/GenBank/DDBJ whole genome shotgun (WGS) entry which is preliminary data.</text>
</comment>
<keyword evidence="3" id="KW-1185">Reference proteome</keyword>
<organism evidence="2 3">
    <name type="scientific">Lysinibacillus alkalisoli</name>
    <dbReference type="NCBI Taxonomy" id="1911548"/>
    <lineage>
        <taxon>Bacteria</taxon>
        <taxon>Bacillati</taxon>
        <taxon>Bacillota</taxon>
        <taxon>Bacilli</taxon>
        <taxon>Bacillales</taxon>
        <taxon>Bacillaceae</taxon>
        <taxon>Lysinibacillus</taxon>
    </lineage>
</organism>
<reference evidence="2" key="2">
    <citation type="submission" date="2020-09" db="EMBL/GenBank/DDBJ databases">
        <authorList>
            <person name="Sun Q."/>
            <person name="Zhou Y."/>
        </authorList>
    </citation>
    <scope>NUCLEOTIDE SEQUENCE</scope>
    <source>
        <strain evidence="2">CGMCC 1.15760</strain>
    </source>
</reference>
<gene>
    <name evidence="2" type="ORF">GCM10007425_04440</name>
</gene>
<dbReference type="EMBL" id="BMJT01000001">
    <property type="protein sequence ID" value="GGG13255.1"/>
    <property type="molecule type" value="Genomic_DNA"/>
</dbReference>
<name>A0A917FXR5_9BACI</name>
<proteinExistence type="predicted"/>
<dbReference type="Pfam" id="PF01973">
    <property type="entry name" value="MptE-like"/>
    <property type="match status" value="1"/>
</dbReference>